<proteinExistence type="inferred from homology"/>
<feature type="compositionally biased region" description="Basic residues" evidence="2">
    <location>
        <begin position="508"/>
        <end position="518"/>
    </location>
</feature>
<protein>
    <recommendedName>
        <fullName evidence="5">Notum</fullName>
    </recommendedName>
</protein>
<dbReference type="PANTHER" id="PTHR21562:SF122">
    <property type="entry name" value="PALMITOLEOYL-PROTEIN CARBOXYLESTERASE NOTUM"/>
    <property type="match status" value="1"/>
</dbReference>
<comment type="similarity">
    <text evidence="1">Belongs to the pectinacetylesterase family. Notum subfamily.</text>
</comment>
<dbReference type="Gene3D" id="3.20.20.190">
    <property type="entry name" value="Phosphatidylinositol (PI) phosphodiesterase"/>
    <property type="match status" value="1"/>
</dbReference>
<name>A0A1B0FI47_GLOMM</name>
<dbReference type="Pfam" id="PF03283">
    <property type="entry name" value="PAE"/>
    <property type="match status" value="1"/>
</dbReference>
<dbReference type="STRING" id="37546.A0A1B0FI47"/>
<feature type="region of interest" description="Disordered" evidence="2">
    <location>
        <begin position="397"/>
        <end position="532"/>
    </location>
</feature>
<accession>A0A1B0FI47</accession>
<dbReference type="EnsemblMetazoa" id="GMOY003468-RA">
    <property type="protein sequence ID" value="GMOY003468-PA"/>
    <property type="gene ID" value="GMOY003468"/>
</dbReference>
<feature type="compositionally biased region" description="Basic residues" evidence="2">
    <location>
        <begin position="443"/>
        <end position="461"/>
    </location>
</feature>
<evidence type="ECO:0000313" key="4">
    <source>
        <dbReference type="Proteomes" id="UP000092444"/>
    </source>
</evidence>
<dbReference type="PANTHER" id="PTHR21562">
    <property type="entry name" value="NOTUM-RELATED"/>
    <property type="match status" value="1"/>
</dbReference>
<dbReference type="SUPFAM" id="SSF51695">
    <property type="entry name" value="PLC-like phosphodiesterases"/>
    <property type="match status" value="1"/>
</dbReference>
<dbReference type="GO" id="GO:0006629">
    <property type="term" value="P:lipid metabolic process"/>
    <property type="evidence" value="ECO:0007669"/>
    <property type="project" value="InterPro"/>
</dbReference>
<feature type="compositionally biased region" description="Basic and acidic residues" evidence="2">
    <location>
        <begin position="495"/>
        <end position="507"/>
    </location>
</feature>
<feature type="compositionally biased region" description="Polar residues" evidence="2">
    <location>
        <begin position="469"/>
        <end position="486"/>
    </location>
</feature>
<evidence type="ECO:0000256" key="1">
    <source>
        <dbReference type="ARBA" id="ARBA00010213"/>
    </source>
</evidence>
<organism evidence="3 4">
    <name type="scientific">Glossina morsitans morsitans</name>
    <name type="common">Savannah tsetse fly</name>
    <dbReference type="NCBI Taxonomy" id="37546"/>
    <lineage>
        <taxon>Eukaryota</taxon>
        <taxon>Metazoa</taxon>
        <taxon>Ecdysozoa</taxon>
        <taxon>Arthropoda</taxon>
        <taxon>Hexapoda</taxon>
        <taxon>Insecta</taxon>
        <taxon>Pterygota</taxon>
        <taxon>Neoptera</taxon>
        <taxon>Endopterygota</taxon>
        <taxon>Diptera</taxon>
        <taxon>Brachycera</taxon>
        <taxon>Muscomorpha</taxon>
        <taxon>Hippoboscoidea</taxon>
        <taxon>Glossinidae</taxon>
        <taxon>Glossina</taxon>
    </lineage>
</organism>
<dbReference type="Proteomes" id="UP000092444">
    <property type="component" value="Unassembled WGS sequence"/>
</dbReference>
<dbReference type="AlphaFoldDB" id="A0A1B0FI47"/>
<evidence type="ECO:0000256" key="2">
    <source>
        <dbReference type="SAM" id="MobiDB-lite"/>
    </source>
</evidence>
<reference evidence="3" key="1">
    <citation type="submission" date="2020-05" db="UniProtKB">
        <authorList>
            <consortium name="EnsemblMetazoa"/>
        </authorList>
    </citation>
    <scope>IDENTIFICATION</scope>
    <source>
        <strain evidence="3">Yale</strain>
    </source>
</reference>
<dbReference type="InterPro" id="IPR004963">
    <property type="entry name" value="PAE/NOTUM"/>
</dbReference>
<evidence type="ECO:0008006" key="5">
    <source>
        <dbReference type="Google" id="ProtNLM"/>
    </source>
</evidence>
<sequence length="1071" mass="123363">MAYPASVQISSTSSPVVSLLGKAVTAKSSLNATTSLLLSMHQRFAMENNSIQKQPSSVPSSTVQERSRALKRVFLSNRTIVCNDGTLAGFYLRKNANSKKWIVFLEGGWHCYDMKTCRSRWTRLRHLMTSSQWPETRDVGGILSPLPEENSYWHSANHVLVPYCSSDSWSGTKAEPDSPELNFRFMGALILRQVVSDLIPLGLGRAKGAELLLVGSSAGGLGVMLNLDRITHYLQHERQLQVTVRGVSDSGWFLDREPYTPSAVASSEAVRQGWSMWQGSLPESCAQLHKSEPWRCYFGYRLYPTLKAPLFVFQWLFDEAQMRADNVASPVTPHQWNYIHAMGGALRSSLDNVSAVFAPSCIGHAVLSKREWLTIKIDEISLPTALRCWEHATRPRRKSYGKLKRSTEATTYGNHKRHDKQKSRKQNGEKRRLDKSELENNNHLRHKQQKRHEERRKRRKNNMAFIHENNLTSGISSSDNNSTNAQNRKNKNRRRNDFEKQRGERHIQQKKRRRRRKEQQKQQRLSSLRTDFSTDSIHLEKRRNLLSKINKRTGVPRVPEKCSLRLMERCSWPQCNHSCPSLTNPATGEEMRFLELLSSFGLDIEAVATALGVDMQTLNNMDRTELVNLLTQQESNLELNWPPDCYTRPEWIGFYGDNPAISFTQPLLRIENVSNTTFKMPIKQKLGKLRFPGGWNRNDFNILATEYSKGKCLNYYVASFNGNELLAVECLKIYPNWLTKLPNIRKLPLKDLFIPGTHASGAYITDYIKTKSFFIKDYAASQYFDVWSQLVFGIRYLDLSIGWVALHNFIMTLINEQLIDQMEHFSYKTQDNTDLKNADHFWIVNENMFINQLRYILKDIRRFVNISGEVVIIDFSSFPVGFYKHPERHSELLNMLKNELGSLAYQRNTSMVKACFELTVEQIKKSQKSLIILYPLEELSQSEAESSILCPPWKRFSTDVMNNSQTLDYMRLLFSKKRSSPVQDEGWIFNAIKSLEKSLNSEKLLTSKERASRINPKVANWLKGPWGSTANVVAMDYFSNTNLIDMAIYSNLQKAFMRTNRNLLNFEIINK</sequence>
<dbReference type="VEuPathDB" id="VectorBase:GMOY003468"/>
<dbReference type="EMBL" id="CCAG010017953">
    <property type="status" value="NOT_ANNOTATED_CDS"/>
    <property type="molecule type" value="Genomic_DNA"/>
</dbReference>
<keyword evidence="4" id="KW-1185">Reference proteome</keyword>
<feature type="compositionally biased region" description="Basic residues" evidence="2">
    <location>
        <begin position="414"/>
        <end position="425"/>
    </location>
</feature>
<evidence type="ECO:0000313" key="3">
    <source>
        <dbReference type="EnsemblMetazoa" id="GMOY003468-PA"/>
    </source>
</evidence>
<dbReference type="PhylomeDB" id="A0A1B0FI47"/>
<dbReference type="GO" id="GO:0008081">
    <property type="term" value="F:phosphoric diester hydrolase activity"/>
    <property type="evidence" value="ECO:0007669"/>
    <property type="project" value="InterPro"/>
</dbReference>
<feature type="compositionally biased region" description="Basic and acidic residues" evidence="2">
    <location>
        <begin position="426"/>
        <end position="442"/>
    </location>
</feature>
<dbReference type="InterPro" id="IPR017946">
    <property type="entry name" value="PLC-like_Pdiesterase_TIM-brl"/>
</dbReference>